<keyword evidence="2" id="KW-1185">Reference proteome</keyword>
<dbReference type="AlphaFoldDB" id="A0A2P8FA49"/>
<protein>
    <submittedName>
        <fullName evidence="1">Uncharacterized protein</fullName>
    </submittedName>
</protein>
<comment type="caution">
    <text evidence="1">The sequence shown here is derived from an EMBL/GenBank/DDBJ whole genome shotgun (WGS) entry which is preliminary data.</text>
</comment>
<sequence length="123" mass="13892">MLLLSVGCVESNTEPEIYERDKCYEGTFIRGDCPSIAFVQLINSDLGTNWTDRDTVYQNVLVIKNYPDSLVKSKEKIFFTIDVDGTKNKDNCLINDQLCPQYIPQITDVPSVCIKSISTLNCN</sequence>
<dbReference type="EMBL" id="PYAS01000030">
    <property type="protein sequence ID" value="PSL18585.1"/>
    <property type="molecule type" value="Genomic_DNA"/>
</dbReference>
<name>A0A2P8FA49_9BACT</name>
<reference evidence="1 2" key="1">
    <citation type="submission" date="2018-03" db="EMBL/GenBank/DDBJ databases">
        <title>Genomic Encyclopedia of Archaeal and Bacterial Type Strains, Phase II (KMG-II): from individual species to whole genera.</title>
        <authorList>
            <person name="Goeker M."/>
        </authorList>
    </citation>
    <scope>NUCLEOTIDE SEQUENCE [LARGE SCALE GENOMIC DNA]</scope>
    <source>
        <strain evidence="1 2">DSM 29057</strain>
    </source>
</reference>
<accession>A0A2P8FA49</accession>
<dbReference type="Proteomes" id="UP000241964">
    <property type="component" value="Unassembled WGS sequence"/>
</dbReference>
<organism evidence="1 2">
    <name type="scientific">Dyadobacter jiangsuensis</name>
    <dbReference type="NCBI Taxonomy" id="1591085"/>
    <lineage>
        <taxon>Bacteria</taxon>
        <taxon>Pseudomonadati</taxon>
        <taxon>Bacteroidota</taxon>
        <taxon>Cytophagia</taxon>
        <taxon>Cytophagales</taxon>
        <taxon>Spirosomataceae</taxon>
        <taxon>Dyadobacter</taxon>
    </lineage>
</organism>
<gene>
    <name evidence="1" type="ORF">CLV60_13012</name>
</gene>
<evidence type="ECO:0000313" key="2">
    <source>
        <dbReference type="Proteomes" id="UP000241964"/>
    </source>
</evidence>
<proteinExistence type="predicted"/>
<evidence type="ECO:0000313" key="1">
    <source>
        <dbReference type="EMBL" id="PSL18585.1"/>
    </source>
</evidence>